<dbReference type="Proteomes" id="UP000240493">
    <property type="component" value="Unassembled WGS sequence"/>
</dbReference>
<dbReference type="InterPro" id="IPR056924">
    <property type="entry name" value="SH3_Tf2-1"/>
</dbReference>
<name>A0A2T3YQD0_TRIA4</name>
<organism evidence="2 3">
    <name type="scientific">Trichoderma asperellum (strain ATCC 204424 / CBS 433.97 / NBRC 101777)</name>
    <dbReference type="NCBI Taxonomy" id="1042311"/>
    <lineage>
        <taxon>Eukaryota</taxon>
        <taxon>Fungi</taxon>
        <taxon>Dikarya</taxon>
        <taxon>Ascomycota</taxon>
        <taxon>Pezizomycotina</taxon>
        <taxon>Sordariomycetes</taxon>
        <taxon>Hypocreomycetidae</taxon>
        <taxon>Hypocreales</taxon>
        <taxon>Hypocreaceae</taxon>
        <taxon>Trichoderma</taxon>
    </lineage>
</organism>
<keyword evidence="3" id="KW-1185">Reference proteome</keyword>
<accession>A0A2T3YQD0</accession>
<feature type="domain" description="Tf2-1-like SH3-like" evidence="1">
    <location>
        <begin position="2"/>
        <end position="47"/>
    </location>
</feature>
<protein>
    <recommendedName>
        <fullName evidence="1">Tf2-1-like SH3-like domain-containing protein</fullName>
    </recommendedName>
</protein>
<gene>
    <name evidence="2" type="ORF">M441DRAFT_154888</name>
</gene>
<reference evidence="2 3" key="1">
    <citation type="submission" date="2016-07" db="EMBL/GenBank/DDBJ databases">
        <title>Multiple horizontal gene transfer events from other fungi enriched the ability of initially mycotrophic Trichoderma (Ascomycota) to feed on dead plant biomass.</title>
        <authorList>
            <consortium name="DOE Joint Genome Institute"/>
            <person name="Aerts A."/>
            <person name="Atanasova L."/>
            <person name="Chenthamara K."/>
            <person name="Zhang J."/>
            <person name="Grujic M."/>
            <person name="Henrissat B."/>
            <person name="Kuo A."/>
            <person name="Salamov A."/>
            <person name="Lipzen A."/>
            <person name="Labutti K."/>
            <person name="Barry K."/>
            <person name="Miao Y."/>
            <person name="Rahimi M.J."/>
            <person name="Shen Q."/>
            <person name="Grigoriev I.V."/>
            <person name="Kubicek C.P."/>
            <person name="Druzhinina I.S."/>
        </authorList>
    </citation>
    <scope>NUCLEOTIDE SEQUENCE [LARGE SCALE GENOMIC DNA]</scope>
    <source>
        <strain evidence="2 3">CBS 433.97</strain>
    </source>
</reference>
<dbReference type="AlphaFoldDB" id="A0A2T3YQD0"/>
<dbReference type="Pfam" id="PF24626">
    <property type="entry name" value="SH3_Tf2-1"/>
    <property type="match status" value="1"/>
</dbReference>
<sequence length="63" mass="7297">LSDKLDFRKLGLFKILKKIGEVNYKLDLSDNMKLKTAVFYILLLEKVLVDEETGELIIDKIIV</sequence>
<dbReference type="EMBL" id="KZ679299">
    <property type="protein sequence ID" value="PTB34782.1"/>
    <property type="molecule type" value="Genomic_DNA"/>
</dbReference>
<proteinExistence type="predicted"/>
<evidence type="ECO:0000259" key="1">
    <source>
        <dbReference type="Pfam" id="PF24626"/>
    </source>
</evidence>
<feature type="non-terminal residue" evidence="2">
    <location>
        <position position="1"/>
    </location>
</feature>
<evidence type="ECO:0000313" key="2">
    <source>
        <dbReference type="EMBL" id="PTB34782.1"/>
    </source>
</evidence>
<evidence type="ECO:0000313" key="3">
    <source>
        <dbReference type="Proteomes" id="UP000240493"/>
    </source>
</evidence>